<dbReference type="EMBL" id="HBEA01011056">
    <property type="protein sequence ID" value="CAD8258949.1"/>
    <property type="molecule type" value="Transcribed_RNA"/>
</dbReference>
<organism evidence="3">
    <name type="scientific">Pinguiococcus pyrenoidosus</name>
    <dbReference type="NCBI Taxonomy" id="172671"/>
    <lineage>
        <taxon>Eukaryota</taxon>
        <taxon>Sar</taxon>
        <taxon>Stramenopiles</taxon>
        <taxon>Ochrophyta</taxon>
        <taxon>Pinguiophyceae</taxon>
        <taxon>Pinguiochrysidales</taxon>
        <taxon>Pinguiochrysidaceae</taxon>
        <taxon>Pinguiococcus</taxon>
    </lineage>
</organism>
<evidence type="ECO:0008006" key="5">
    <source>
        <dbReference type="Google" id="ProtNLM"/>
    </source>
</evidence>
<feature type="region of interest" description="Disordered" evidence="1">
    <location>
        <begin position="469"/>
        <end position="500"/>
    </location>
</feature>
<feature type="region of interest" description="Disordered" evidence="1">
    <location>
        <begin position="79"/>
        <end position="105"/>
    </location>
</feature>
<evidence type="ECO:0000313" key="3">
    <source>
        <dbReference type="EMBL" id="CAD8258949.1"/>
    </source>
</evidence>
<dbReference type="EMBL" id="HBEA01011057">
    <property type="protein sequence ID" value="CAD8258950.1"/>
    <property type="molecule type" value="Transcribed_RNA"/>
</dbReference>
<evidence type="ECO:0000256" key="1">
    <source>
        <dbReference type="SAM" id="MobiDB-lite"/>
    </source>
</evidence>
<evidence type="ECO:0000313" key="2">
    <source>
        <dbReference type="EMBL" id="CAD8258948.1"/>
    </source>
</evidence>
<reference evidence="3" key="1">
    <citation type="submission" date="2021-01" db="EMBL/GenBank/DDBJ databases">
        <authorList>
            <person name="Corre E."/>
            <person name="Pelletier E."/>
            <person name="Niang G."/>
            <person name="Scheremetjew M."/>
            <person name="Finn R."/>
            <person name="Kale V."/>
            <person name="Holt S."/>
            <person name="Cochrane G."/>
            <person name="Meng A."/>
            <person name="Brown T."/>
            <person name="Cohen L."/>
        </authorList>
    </citation>
    <scope>NUCLEOTIDE SEQUENCE</scope>
    <source>
        <strain evidence="3">CCMP2078</strain>
    </source>
</reference>
<proteinExistence type="predicted"/>
<gene>
    <name evidence="2" type="ORF">PPYR1160_LOCUS8449</name>
    <name evidence="3" type="ORF">PPYR1160_LOCUS8450</name>
    <name evidence="4" type="ORF">PPYR1160_LOCUS8451</name>
</gene>
<evidence type="ECO:0000313" key="4">
    <source>
        <dbReference type="EMBL" id="CAD8258950.1"/>
    </source>
</evidence>
<name>A0A6U0V6K7_9STRA</name>
<feature type="compositionally biased region" description="Acidic residues" evidence="1">
    <location>
        <begin position="85"/>
        <end position="98"/>
    </location>
</feature>
<sequence length="500" mass="56613">MSTTEQKWGEYAPTLRFNSACTKEPVEIYHHYYETGAFYFPPFQRSDNRDDDWRAGIIRSLLEGKTLLPIVLNKRSYSNPSAAQEDLDDEEDEEDNEEVSAAPRAAANLPRHRAVTIRRVLDGGHRSRAIFGFLRGDFGVPVKHPKTGETLKLFYQWTKAGNIPADVLVADEDERLSFRDIQIDVIGFTNLDDEQEREVFRDLNKSVPLTIGNQLAAVENPVVRMIKDCQEAFVDEDVHRPSKERVLGMLDKELWDDQGDFFLEFGTALWLWLVQRRGNVESVSKITPAAGIFRDIGKLGVNVLNSQPGGNESNRLVHLTTLAADPSCLQAVPPETFVRTLAQAVELCRQLRLDPRKLSLSTNANSTGRKSKGPFLYPYSIFTQASRKSASLTKNRKKIRKHELVTIFCLLWKGCSKDDIKDECWRRVEEDKLDFQSPWCISTRQSATVGHNVDGKVVSRTQNFLHSIQKKRPGTPLEPPARITGESTSSQAAKRQKKTV</sequence>
<accession>A0A6U0V6K7</accession>
<dbReference type="EMBL" id="HBEA01011055">
    <property type="protein sequence ID" value="CAD8258948.1"/>
    <property type="molecule type" value="Transcribed_RNA"/>
</dbReference>
<dbReference type="AlphaFoldDB" id="A0A6U0V6K7"/>
<protein>
    <recommendedName>
        <fullName evidence="5">DUF262 domain-containing protein</fullName>
    </recommendedName>
</protein>